<reference evidence="1 2" key="1">
    <citation type="journal article" date="2019" name="Sci. Rep.">
        <title>Orb-weaving spider Araneus ventricosus genome elucidates the spidroin gene catalogue.</title>
        <authorList>
            <person name="Kono N."/>
            <person name="Nakamura H."/>
            <person name="Ohtoshi R."/>
            <person name="Moran D.A.P."/>
            <person name="Shinohara A."/>
            <person name="Yoshida Y."/>
            <person name="Fujiwara M."/>
            <person name="Mori M."/>
            <person name="Tomita M."/>
            <person name="Arakawa K."/>
        </authorList>
    </citation>
    <scope>NUCLEOTIDE SEQUENCE [LARGE SCALE GENOMIC DNA]</scope>
</reference>
<gene>
    <name evidence="1" type="ORF">AVEN_180829_1</name>
</gene>
<proteinExistence type="predicted"/>
<name>A0A4Y2V669_ARAVE</name>
<dbReference type="EMBL" id="BGPR01043036">
    <property type="protein sequence ID" value="GBO19556.1"/>
    <property type="molecule type" value="Genomic_DNA"/>
</dbReference>
<comment type="caution">
    <text evidence="1">The sequence shown here is derived from an EMBL/GenBank/DDBJ whole genome shotgun (WGS) entry which is preliminary data.</text>
</comment>
<dbReference type="AlphaFoldDB" id="A0A4Y2V669"/>
<dbReference type="Proteomes" id="UP000499080">
    <property type="component" value="Unassembled WGS sequence"/>
</dbReference>
<evidence type="ECO:0000313" key="2">
    <source>
        <dbReference type="Proteomes" id="UP000499080"/>
    </source>
</evidence>
<evidence type="ECO:0000313" key="1">
    <source>
        <dbReference type="EMBL" id="GBO19556.1"/>
    </source>
</evidence>
<protein>
    <submittedName>
        <fullName evidence="1">Uncharacterized protein</fullName>
    </submittedName>
</protein>
<keyword evidence="2" id="KW-1185">Reference proteome</keyword>
<sequence>MEMSTQVGCDFAQRLLVFLDYYMLQLPLSRSVSLDFRPLLCFTDAILPSFMNTVIMIDIVLLAQTAVSAVSVTEPPTKRVQQSFIFQILPGLTLQFLSERTMSECKSYSTYCNLS</sequence>
<organism evidence="1 2">
    <name type="scientific">Araneus ventricosus</name>
    <name type="common">Orbweaver spider</name>
    <name type="synonym">Epeira ventricosa</name>
    <dbReference type="NCBI Taxonomy" id="182803"/>
    <lineage>
        <taxon>Eukaryota</taxon>
        <taxon>Metazoa</taxon>
        <taxon>Ecdysozoa</taxon>
        <taxon>Arthropoda</taxon>
        <taxon>Chelicerata</taxon>
        <taxon>Arachnida</taxon>
        <taxon>Araneae</taxon>
        <taxon>Araneomorphae</taxon>
        <taxon>Entelegynae</taxon>
        <taxon>Araneoidea</taxon>
        <taxon>Araneidae</taxon>
        <taxon>Araneus</taxon>
    </lineage>
</organism>
<accession>A0A4Y2V669</accession>